<reference evidence="2" key="1">
    <citation type="submission" date="2022-04" db="EMBL/GenBank/DDBJ databases">
        <title>Systematic whole-genome sequencing reveals an unexpected diversity among actinomycetoma pathogens and provides insights into their antibacterial susceptibilities.</title>
        <authorList>
            <person name="Watson A.K."/>
            <person name="Kepplinger B."/>
            <person name="Bakhiet S.M."/>
            <person name="Mhmoud N.A."/>
            <person name="Chapman J."/>
            <person name="Allenby N."/>
            <person name="Mickiewicz K."/>
            <person name="Goodfellow M."/>
            <person name="Fahal A.H."/>
            <person name="Errington J."/>
        </authorList>
    </citation>
    <scope>NUCLEOTIDE SEQUENCE</scope>
    <source>
        <strain evidence="2">SD 504</strain>
    </source>
</reference>
<proteinExistence type="predicted"/>
<evidence type="ECO:0000313" key="3">
    <source>
        <dbReference type="Proteomes" id="UP001056383"/>
    </source>
</evidence>
<accession>A0ABY4TJT0</accession>
<feature type="compositionally biased region" description="Low complexity" evidence="1">
    <location>
        <begin position="88"/>
        <end position="99"/>
    </location>
</feature>
<evidence type="ECO:0000256" key="1">
    <source>
        <dbReference type="SAM" id="MobiDB-lite"/>
    </source>
</evidence>
<feature type="compositionally biased region" description="Basic and acidic residues" evidence="1">
    <location>
        <begin position="100"/>
        <end position="114"/>
    </location>
</feature>
<feature type="compositionally biased region" description="Low complexity" evidence="1">
    <location>
        <begin position="116"/>
        <end position="125"/>
    </location>
</feature>
<feature type="compositionally biased region" description="Basic and acidic residues" evidence="1">
    <location>
        <begin position="15"/>
        <end position="31"/>
    </location>
</feature>
<evidence type="ECO:0000313" key="2">
    <source>
        <dbReference type="EMBL" id="URN17260.1"/>
    </source>
</evidence>
<gene>
    <name evidence="2" type="ORF">MW084_16525</name>
</gene>
<sequence length="157" mass="16720">MSAPGSEAAPPLVAEYRRPYDRETDGSETRRSLCGPPGTDPRGLRPTARRGPHTIGFATLHRVRVPTGAATTALLDTPHVRPDHRAGRTAGAGTAPPRAAVREADDHGLSRPTREAAPGGRAARAPYDRFPRAAADPEAPSARIHHHSYSFSTKGEQ</sequence>
<feature type="region of interest" description="Disordered" evidence="1">
    <location>
        <begin position="1"/>
        <end position="157"/>
    </location>
</feature>
<dbReference type="EMBL" id="CP095474">
    <property type="protein sequence ID" value="URN17260.1"/>
    <property type="molecule type" value="Genomic_DNA"/>
</dbReference>
<dbReference type="Proteomes" id="UP001056383">
    <property type="component" value="Chromosome"/>
</dbReference>
<dbReference type="RefSeq" id="WP_010470939.1">
    <property type="nucleotide sequence ID" value="NZ_CP095474.1"/>
</dbReference>
<organism evidence="2 3">
    <name type="scientific">Streptomyces sudanensis</name>
    <dbReference type="NCBI Taxonomy" id="436397"/>
    <lineage>
        <taxon>Bacteria</taxon>
        <taxon>Bacillati</taxon>
        <taxon>Actinomycetota</taxon>
        <taxon>Actinomycetes</taxon>
        <taxon>Kitasatosporales</taxon>
        <taxon>Streptomycetaceae</taxon>
        <taxon>Streptomyces</taxon>
    </lineage>
</organism>
<name>A0ABY4TJT0_9ACTN</name>
<keyword evidence="3" id="KW-1185">Reference proteome</keyword>
<protein>
    <submittedName>
        <fullName evidence="2">GNAT family N-acetyltransferase</fullName>
    </submittedName>
</protein>